<dbReference type="EMBL" id="CAESAN010000031">
    <property type="protein sequence ID" value="CAB4340405.1"/>
    <property type="molecule type" value="Genomic_DNA"/>
</dbReference>
<dbReference type="PANTHER" id="PTHR46388:SF3">
    <property type="entry name" value="DUF1618 DOMAIN-CONTAINING PROTEIN"/>
    <property type="match status" value="1"/>
</dbReference>
<dbReference type="PANTHER" id="PTHR46388">
    <property type="entry name" value="NHL REPEAT-CONTAINING PROTEIN 2"/>
    <property type="match status" value="1"/>
</dbReference>
<reference evidence="1" key="1">
    <citation type="submission" date="2020-05" db="EMBL/GenBank/DDBJ databases">
        <authorList>
            <person name="Chiriac C."/>
            <person name="Salcher M."/>
            <person name="Ghai R."/>
            <person name="Kavagutti S V."/>
        </authorList>
    </citation>
    <scope>NUCLEOTIDE SEQUENCE</scope>
</reference>
<proteinExistence type="predicted"/>
<name>A0A6J5ZCP4_9ZZZZ</name>
<dbReference type="SUPFAM" id="SSF52833">
    <property type="entry name" value="Thioredoxin-like"/>
    <property type="match status" value="1"/>
</dbReference>
<dbReference type="AlphaFoldDB" id="A0A6J5ZCP4"/>
<accession>A0A6J5ZCP4</accession>
<dbReference type="Gene3D" id="3.40.30.10">
    <property type="entry name" value="Glutaredoxin"/>
    <property type="match status" value="1"/>
</dbReference>
<dbReference type="InterPro" id="IPR036249">
    <property type="entry name" value="Thioredoxin-like_sf"/>
</dbReference>
<protein>
    <submittedName>
        <fullName evidence="1">Unannotated protein</fullName>
    </submittedName>
</protein>
<evidence type="ECO:0000313" key="1">
    <source>
        <dbReference type="EMBL" id="CAB4340405.1"/>
    </source>
</evidence>
<sequence length="247" mass="26984">MRPPIDTIVAPSFPKDADWINVATLKLEQQAPRPVLIDFWDFCRPSSIRALAYLKEWQRRYEPAGLRIVSVHAPGFPPSRDADLVAEATRRLGIEHAVLLDPEFSYWQDFDNPGWPARYLFGPDLMLVDVQIGEGGYVETEQEIQRLLGLSEPLTGLLSAADDIDAEVIVPTPDQPGAYSGPYAAGQVWIVSGGSGSLSVNGEHREIEGAGAHLLLDHGTHSEGVLELKPDDGLEIHATCFIPGLAT</sequence>
<gene>
    <name evidence="1" type="ORF">UFOPK3547_00523</name>
</gene>
<organism evidence="1">
    <name type="scientific">freshwater metagenome</name>
    <dbReference type="NCBI Taxonomy" id="449393"/>
    <lineage>
        <taxon>unclassified sequences</taxon>
        <taxon>metagenomes</taxon>
        <taxon>ecological metagenomes</taxon>
    </lineage>
</organism>